<reference evidence="2" key="1">
    <citation type="journal article" date="2020" name="mSystems">
        <title>Genome- and Community-Level Interaction Insights into Carbon Utilization and Element Cycling Functions of Hydrothermarchaeota in Hydrothermal Sediment.</title>
        <authorList>
            <person name="Zhou Z."/>
            <person name="Liu Y."/>
            <person name="Xu W."/>
            <person name="Pan J."/>
            <person name="Luo Z.H."/>
            <person name="Li M."/>
        </authorList>
    </citation>
    <scope>NUCLEOTIDE SEQUENCE [LARGE SCALE GENOMIC DNA]</scope>
    <source>
        <strain evidence="2">HyVt-113</strain>
    </source>
</reference>
<dbReference type="InterPro" id="IPR027266">
    <property type="entry name" value="TrmE/GcvT-like"/>
</dbReference>
<dbReference type="InterPro" id="IPR028896">
    <property type="entry name" value="GcvT/YgfZ/DmdA"/>
</dbReference>
<organism evidence="2">
    <name type="scientific">Desulfofervidus auxilii</name>
    <dbReference type="NCBI Taxonomy" id="1621989"/>
    <lineage>
        <taxon>Bacteria</taxon>
        <taxon>Pseudomonadati</taxon>
        <taxon>Thermodesulfobacteriota</taxon>
        <taxon>Candidatus Desulfofervidia</taxon>
        <taxon>Candidatus Desulfofervidales</taxon>
        <taxon>Candidatus Desulfofervidaceae</taxon>
        <taxon>Candidatus Desulfofervidus</taxon>
    </lineage>
</organism>
<feature type="non-terminal residue" evidence="2">
    <location>
        <position position="92"/>
    </location>
</feature>
<proteinExistence type="predicted"/>
<gene>
    <name evidence="2" type="ORF">ENF30_02095</name>
</gene>
<protein>
    <submittedName>
        <fullName evidence="2">Glycine cleavage system protein T</fullName>
    </submittedName>
</protein>
<evidence type="ECO:0000313" key="2">
    <source>
        <dbReference type="EMBL" id="HDD35571.1"/>
    </source>
</evidence>
<dbReference type="PANTHER" id="PTHR43757:SF2">
    <property type="entry name" value="AMINOMETHYLTRANSFERASE, MITOCHONDRIAL"/>
    <property type="match status" value="1"/>
</dbReference>
<dbReference type="Proteomes" id="UP000885706">
    <property type="component" value="Unassembled WGS sequence"/>
</dbReference>
<dbReference type="EMBL" id="DQWQ01000091">
    <property type="protein sequence ID" value="HDD35571.1"/>
    <property type="molecule type" value="Genomic_DNA"/>
</dbReference>
<dbReference type="InterPro" id="IPR006222">
    <property type="entry name" value="GCVT_N"/>
</dbReference>
<name>A0A7V0NEE0_DESA2</name>
<dbReference type="GO" id="GO:0005829">
    <property type="term" value="C:cytosol"/>
    <property type="evidence" value="ECO:0007669"/>
    <property type="project" value="TreeGrafter"/>
</dbReference>
<dbReference type="Gene3D" id="3.30.1360.120">
    <property type="entry name" value="Probable tRNA modification gtpase trme, domain 1"/>
    <property type="match status" value="1"/>
</dbReference>
<comment type="caution">
    <text evidence="2">The sequence shown here is derived from an EMBL/GenBank/DDBJ whole genome shotgun (WGS) entry which is preliminary data.</text>
</comment>
<sequence>MKETPLFEIHKQLKAKMAPFAGWLMPIQYEGIISEHLWTRKSCSLFDTCHMGEIIVYGDLKKSNLDKIITANLENMDIGKCSYSFMLNERGG</sequence>
<dbReference type="Gene3D" id="3.30.70.1400">
    <property type="entry name" value="Aminomethyltransferase beta-barrel domains"/>
    <property type="match status" value="1"/>
</dbReference>
<dbReference type="Pfam" id="PF01571">
    <property type="entry name" value="GCV_T"/>
    <property type="match status" value="1"/>
</dbReference>
<dbReference type="PANTHER" id="PTHR43757">
    <property type="entry name" value="AMINOMETHYLTRANSFERASE"/>
    <property type="match status" value="1"/>
</dbReference>
<feature type="domain" description="GCVT N-terminal" evidence="1">
    <location>
        <begin position="6"/>
        <end position="92"/>
    </location>
</feature>
<dbReference type="AlphaFoldDB" id="A0A7V0NEE0"/>
<dbReference type="SUPFAM" id="SSF103025">
    <property type="entry name" value="Folate-binding domain"/>
    <property type="match status" value="1"/>
</dbReference>
<accession>A0A7V0NEE0</accession>
<evidence type="ECO:0000259" key="1">
    <source>
        <dbReference type="Pfam" id="PF01571"/>
    </source>
</evidence>